<reference evidence="2" key="1">
    <citation type="journal article" date="2023" name="G3 (Bethesda)">
        <title>Genome assembly and association tests identify interacting loci associated with vigor, precocity, and sex in interspecific pistachio rootstocks.</title>
        <authorList>
            <person name="Palmer W."/>
            <person name="Jacygrad E."/>
            <person name="Sagayaradj S."/>
            <person name="Cavanaugh K."/>
            <person name="Han R."/>
            <person name="Bertier L."/>
            <person name="Beede B."/>
            <person name="Kafkas S."/>
            <person name="Golino D."/>
            <person name="Preece J."/>
            <person name="Michelmore R."/>
        </authorList>
    </citation>
    <scope>NUCLEOTIDE SEQUENCE [LARGE SCALE GENOMIC DNA]</scope>
</reference>
<evidence type="ECO:0000313" key="1">
    <source>
        <dbReference type="EMBL" id="KAJ0081361.1"/>
    </source>
</evidence>
<comment type="caution">
    <text evidence="1">The sequence shown here is derived from an EMBL/GenBank/DDBJ whole genome shotgun (WGS) entry which is preliminary data.</text>
</comment>
<dbReference type="Proteomes" id="UP001164250">
    <property type="component" value="Chromosome 12"/>
</dbReference>
<name>A0ACC1A6E9_9ROSI</name>
<dbReference type="EMBL" id="CM047908">
    <property type="protein sequence ID" value="KAJ0081361.1"/>
    <property type="molecule type" value="Genomic_DNA"/>
</dbReference>
<accession>A0ACC1A6E9</accession>
<protein>
    <submittedName>
        <fullName evidence="1">Uncharacterized protein</fullName>
    </submittedName>
</protein>
<proteinExistence type="predicted"/>
<gene>
    <name evidence="1" type="ORF">Patl1_09879</name>
</gene>
<keyword evidence="2" id="KW-1185">Reference proteome</keyword>
<evidence type="ECO:0000313" key="2">
    <source>
        <dbReference type="Proteomes" id="UP001164250"/>
    </source>
</evidence>
<sequence>MKRAKPHFLKLLHIGEQK</sequence>
<organism evidence="1 2">
    <name type="scientific">Pistacia atlantica</name>
    <dbReference type="NCBI Taxonomy" id="434234"/>
    <lineage>
        <taxon>Eukaryota</taxon>
        <taxon>Viridiplantae</taxon>
        <taxon>Streptophyta</taxon>
        <taxon>Embryophyta</taxon>
        <taxon>Tracheophyta</taxon>
        <taxon>Spermatophyta</taxon>
        <taxon>Magnoliopsida</taxon>
        <taxon>eudicotyledons</taxon>
        <taxon>Gunneridae</taxon>
        <taxon>Pentapetalae</taxon>
        <taxon>rosids</taxon>
        <taxon>malvids</taxon>
        <taxon>Sapindales</taxon>
        <taxon>Anacardiaceae</taxon>
        <taxon>Pistacia</taxon>
    </lineage>
</organism>